<gene>
    <name evidence="1" type="ORF">C943_00429</name>
</gene>
<protein>
    <submittedName>
        <fullName evidence="1">Uncharacterized protein</fullName>
    </submittedName>
</protein>
<accession>M7XXB7</accession>
<dbReference type="RefSeq" id="WP_008627311.1">
    <property type="nucleotide sequence ID" value="NZ_AMZY02000010.1"/>
</dbReference>
<keyword evidence="2" id="KW-1185">Reference proteome</keyword>
<dbReference type="InParanoid" id="M7XXB7"/>
<reference evidence="1" key="1">
    <citation type="submission" date="2013-01" db="EMBL/GenBank/DDBJ databases">
        <title>Genome assembly of Mariniradius saccharolyticus AK6.</title>
        <authorList>
            <person name="Vaidya B."/>
            <person name="Khatri I."/>
            <person name="Tanuku N.R.S."/>
            <person name="Subramanian S."/>
            <person name="Pinnaka A."/>
        </authorList>
    </citation>
    <scope>NUCLEOTIDE SEQUENCE [LARGE SCALE GENOMIC DNA]</scope>
    <source>
        <strain evidence="1">AK6</strain>
    </source>
</reference>
<dbReference type="Proteomes" id="UP000010953">
    <property type="component" value="Unassembled WGS sequence"/>
</dbReference>
<sequence>MKMKKAQLIEQIQDFPEEFSLDDLIERLLVLEKIEEGQQQVREGKVYLEKEAKKKLEKWLK</sequence>
<dbReference type="EMBL" id="AMZY02000010">
    <property type="protein sequence ID" value="EMS33152.1"/>
    <property type="molecule type" value="Genomic_DNA"/>
</dbReference>
<evidence type="ECO:0000313" key="2">
    <source>
        <dbReference type="Proteomes" id="UP000010953"/>
    </source>
</evidence>
<dbReference type="AlphaFoldDB" id="M7XXB7"/>
<organism evidence="1 2">
    <name type="scientific">Mariniradius saccharolyticus AK6</name>
    <dbReference type="NCBI Taxonomy" id="1239962"/>
    <lineage>
        <taxon>Bacteria</taxon>
        <taxon>Pseudomonadati</taxon>
        <taxon>Bacteroidota</taxon>
        <taxon>Cytophagia</taxon>
        <taxon>Cytophagales</taxon>
        <taxon>Cyclobacteriaceae</taxon>
        <taxon>Mariniradius</taxon>
    </lineage>
</organism>
<evidence type="ECO:0000313" key="1">
    <source>
        <dbReference type="EMBL" id="EMS33152.1"/>
    </source>
</evidence>
<comment type="caution">
    <text evidence="1">The sequence shown here is derived from an EMBL/GenBank/DDBJ whole genome shotgun (WGS) entry which is preliminary data.</text>
</comment>
<name>M7XXB7_9BACT</name>
<proteinExistence type="predicted"/>